<dbReference type="SUPFAM" id="SSF117892">
    <property type="entry name" value="Band 7/SPFH domain"/>
    <property type="match status" value="1"/>
</dbReference>
<sequence>MSVPEIIDSLLTLLMYAGIVVVVIGLLYLAMYHKPKSQAYVLVINGISEVRVSLTGGMSIPRLETVEQLEIVDKLISIKRVGHINAEDEEQRGLSCKCGVRMDLDVGFYFTMPKEEAPLLKMVQNYDVAILNDTDALTKFLKPKLNEILKDTVGKLDYEDIMRDKAAFKSKVFDEMKKQLDGLILQDVAINDVKHSDLKSHDPSNMDDARGIEKITGVVTEKKVATTKLEEKSLTDIKTEMETGETDRKRIELKNTTEREQITRDENTEKQGTSLHAANLKLDAEQEIAKKKLEQSKDLEIQEIENQQDIEEKKAAADRVKGIAVIDSNAAQALHEETQRAILVDEQGKTAIAQETAQLETAKVVAERVKIERATTTEEQSTKDLVNEREIQRNIESAKGAAKADATAKATEMEILSDAELNTATKKAEAKEVEAKADTVVAEQVAAQKTALAKASQSELAAPGLAEALVEKAKRETMDVSEDIRQHEITIANINNALAVQIAEIEANKEATIKSAESMAKAYEGANIKLVGSNSDFANQFVQGKANLEIAKSQPIVGNLVEKYSSSESDLMGDLQTLLGGGKEGKGLDVATLLALQAMQNNGGLQKLVDGLQNK</sequence>
<keyword evidence="3" id="KW-1133">Transmembrane helix</keyword>
<evidence type="ECO:0008006" key="5">
    <source>
        <dbReference type="Google" id="ProtNLM"/>
    </source>
</evidence>
<evidence type="ECO:0000313" key="4">
    <source>
        <dbReference type="EMBL" id="HAS8538499.1"/>
    </source>
</evidence>
<keyword evidence="3" id="KW-0472">Membrane</keyword>
<feature type="coiled-coil region" evidence="2">
    <location>
        <begin position="282"/>
        <end position="310"/>
    </location>
</feature>
<dbReference type="Gene3D" id="3.30.479.30">
    <property type="entry name" value="Band 7 domain"/>
    <property type="match status" value="1"/>
</dbReference>
<dbReference type="GO" id="GO:0005886">
    <property type="term" value="C:plasma membrane"/>
    <property type="evidence" value="ECO:0007669"/>
    <property type="project" value="UniProtKB-SubCell"/>
</dbReference>
<reference evidence="4" key="1">
    <citation type="journal article" date="2018" name="Genome Biol.">
        <title>SKESA: strategic k-mer extension for scrupulous assemblies.</title>
        <authorList>
            <person name="Souvorov A."/>
            <person name="Agarwala R."/>
            <person name="Lipman D.J."/>
        </authorList>
    </citation>
    <scope>NUCLEOTIDE SEQUENCE</scope>
    <source>
        <strain evidence="4">BCW_3452</strain>
    </source>
</reference>
<evidence type="ECO:0000256" key="2">
    <source>
        <dbReference type="SAM" id="Coils"/>
    </source>
</evidence>
<evidence type="ECO:0000256" key="1">
    <source>
        <dbReference type="ARBA" id="ARBA00004308"/>
    </source>
</evidence>
<dbReference type="PANTHER" id="PTHR13806:SF31">
    <property type="entry name" value="FLOTILLIN-LIKE PROTEIN 1-RELATED"/>
    <property type="match status" value="1"/>
</dbReference>
<proteinExistence type="predicted"/>
<comment type="caution">
    <text evidence="4">The sequence shown here is derived from an EMBL/GenBank/DDBJ whole genome shotgun (WGS) entry which is preliminary data.</text>
</comment>
<dbReference type="PANTHER" id="PTHR13806">
    <property type="entry name" value="FLOTILLIN-RELATED"/>
    <property type="match status" value="1"/>
</dbReference>
<name>A0A8H9MYT4_VIBVL</name>
<dbReference type="EMBL" id="DACRBY010000001">
    <property type="protein sequence ID" value="HAS8538499.1"/>
    <property type="molecule type" value="Genomic_DNA"/>
</dbReference>
<gene>
    <name evidence="4" type="ORF">I7730_01635</name>
</gene>
<organism evidence="4">
    <name type="scientific">Vibrio vulnificus</name>
    <dbReference type="NCBI Taxonomy" id="672"/>
    <lineage>
        <taxon>Bacteria</taxon>
        <taxon>Pseudomonadati</taxon>
        <taxon>Pseudomonadota</taxon>
        <taxon>Gammaproteobacteria</taxon>
        <taxon>Vibrionales</taxon>
        <taxon>Vibrionaceae</taxon>
        <taxon>Vibrio</taxon>
    </lineage>
</organism>
<comment type="subcellular location">
    <subcellularLocation>
        <location evidence="1">Endomembrane system</location>
    </subcellularLocation>
</comment>
<keyword evidence="3" id="KW-0812">Transmembrane</keyword>
<feature type="transmembrane region" description="Helical" evidence="3">
    <location>
        <begin position="6"/>
        <end position="30"/>
    </location>
</feature>
<dbReference type="AlphaFoldDB" id="A0A8H9MYT4"/>
<evidence type="ECO:0000256" key="3">
    <source>
        <dbReference type="SAM" id="Phobius"/>
    </source>
</evidence>
<reference evidence="4" key="2">
    <citation type="submission" date="2019-01" db="EMBL/GenBank/DDBJ databases">
        <authorList>
            <consortium name="NCBI Pathogen Detection Project"/>
        </authorList>
    </citation>
    <scope>NUCLEOTIDE SEQUENCE</scope>
    <source>
        <strain evidence="4">BCW_3452</strain>
    </source>
</reference>
<protein>
    <recommendedName>
        <fullName evidence="5">Band 7 domain-containing protein</fullName>
    </recommendedName>
</protein>
<keyword evidence="2" id="KW-0175">Coiled coil</keyword>
<dbReference type="Proteomes" id="UP000863257">
    <property type="component" value="Unassembled WGS sequence"/>
</dbReference>
<dbReference type="InterPro" id="IPR027705">
    <property type="entry name" value="Flotillin_fam"/>
</dbReference>
<dbReference type="InterPro" id="IPR036013">
    <property type="entry name" value="Band_7/SPFH_dom_sf"/>
</dbReference>
<accession>A0A8H9MYT4</accession>